<sequence length="614" mass="69094">MVYLNPGGFDFGPENLDGYGISLVVVDVIYSLFFYSACIFTWLHRNHPVLRMRNVPLMLLSLLTMHVFTFVVFIVYTMNGAFPCQVEYWCMCLYLPIGIGLYQAYNQQLLIVSQGQAALITKEELFKPIFPKGKGFGGPKYWAFRFKIWWQNVSEKGKYEGFVLIGIVVQFVVSFIIYNVSRKFNNYGVVDHHTSPGLCRRGWEWVPTIVWQFSWNYIFGPYLLWKIRMIKDIYRWRLQTTLAIIAGLPGAPIWLAAIYSDKFAIVNKYWLPAFWLLPGLMTIEVVTLGFPLYAIFKNKKAAREVNNALFDFDQKRLQSFDEGTTLGSSSGSLQTKGSKKGKMYPMESLDACLAGNHDGLQVYASCMELNGENIIFLTKVLAFAAQCQRFFTETCKSPTDFRRARAAMFRVALSIFVSLVHDGTASYPINIESHIYSRLSAIFGPATARIASVKHSSSRFSSSIATPVSSKITPWDDPAGADSSTAENEDAGVVVGYFGTGDGDGDADNHIHIHSDHHSYPMRAMSGNRKGSSGNESSEHIVKTREDRGDGDGGVDGYDDDVARADPLEGVGVPGEFDERVFDAAFRSVRFMVWSETWQRYMHWKRNSGSEVGD</sequence>
<keyword evidence="4" id="KW-1185">Reference proteome</keyword>
<evidence type="ECO:0000256" key="2">
    <source>
        <dbReference type="SAM" id="Phobius"/>
    </source>
</evidence>
<feature type="transmembrane region" description="Helical" evidence="2">
    <location>
        <begin position="161"/>
        <end position="180"/>
    </location>
</feature>
<dbReference type="EMBL" id="CAJPDT010000145">
    <property type="protein sequence ID" value="CAF9941316.1"/>
    <property type="molecule type" value="Genomic_DNA"/>
</dbReference>
<evidence type="ECO:0000313" key="3">
    <source>
        <dbReference type="EMBL" id="CAF9941316.1"/>
    </source>
</evidence>
<feature type="transmembrane region" description="Helical" evidence="2">
    <location>
        <begin position="55"/>
        <end position="76"/>
    </location>
</feature>
<name>A0A8H3J5V2_9LECA</name>
<keyword evidence="2" id="KW-0472">Membrane</keyword>
<dbReference type="Proteomes" id="UP000664534">
    <property type="component" value="Unassembled WGS sequence"/>
</dbReference>
<feature type="compositionally biased region" description="Basic and acidic residues" evidence="1">
    <location>
        <begin position="537"/>
        <end position="551"/>
    </location>
</feature>
<feature type="transmembrane region" description="Helical" evidence="2">
    <location>
        <begin position="269"/>
        <end position="296"/>
    </location>
</feature>
<feature type="transmembrane region" description="Helical" evidence="2">
    <location>
        <begin position="20"/>
        <end position="43"/>
    </location>
</feature>
<keyword evidence="2" id="KW-1133">Transmembrane helix</keyword>
<protein>
    <submittedName>
        <fullName evidence="3">Uncharacterized protein</fullName>
    </submittedName>
</protein>
<feature type="region of interest" description="Disordered" evidence="1">
    <location>
        <begin position="518"/>
        <end position="573"/>
    </location>
</feature>
<gene>
    <name evidence="3" type="ORF">IMSHALPRED_002521</name>
</gene>
<evidence type="ECO:0000256" key="1">
    <source>
        <dbReference type="SAM" id="MobiDB-lite"/>
    </source>
</evidence>
<feature type="transmembrane region" description="Helical" evidence="2">
    <location>
        <begin position="236"/>
        <end position="257"/>
    </location>
</feature>
<dbReference type="OrthoDB" id="5313079at2759"/>
<evidence type="ECO:0000313" key="4">
    <source>
        <dbReference type="Proteomes" id="UP000664534"/>
    </source>
</evidence>
<dbReference type="AlphaFoldDB" id="A0A8H3J5V2"/>
<proteinExistence type="predicted"/>
<organism evidence="3 4">
    <name type="scientific">Imshaugia aleurites</name>
    <dbReference type="NCBI Taxonomy" id="172621"/>
    <lineage>
        <taxon>Eukaryota</taxon>
        <taxon>Fungi</taxon>
        <taxon>Dikarya</taxon>
        <taxon>Ascomycota</taxon>
        <taxon>Pezizomycotina</taxon>
        <taxon>Lecanoromycetes</taxon>
        <taxon>OSLEUM clade</taxon>
        <taxon>Lecanoromycetidae</taxon>
        <taxon>Lecanorales</taxon>
        <taxon>Lecanorineae</taxon>
        <taxon>Parmeliaceae</taxon>
        <taxon>Imshaugia</taxon>
    </lineage>
</organism>
<keyword evidence="2" id="KW-0812">Transmembrane</keyword>
<reference evidence="3" key="1">
    <citation type="submission" date="2021-03" db="EMBL/GenBank/DDBJ databases">
        <authorList>
            <person name="Tagirdzhanova G."/>
        </authorList>
    </citation>
    <scope>NUCLEOTIDE SEQUENCE</scope>
</reference>
<comment type="caution">
    <text evidence="3">The sequence shown here is derived from an EMBL/GenBank/DDBJ whole genome shotgun (WGS) entry which is preliminary data.</text>
</comment>
<accession>A0A8H3J5V2</accession>